<reference evidence="4" key="1">
    <citation type="submission" date="2021-05" db="EMBL/GenBank/DDBJ databases">
        <authorList>
            <person name="Alioto T."/>
            <person name="Alioto T."/>
            <person name="Gomez Garrido J."/>
        </authorList>
    </citation>
    <scope>NUCLEOTIDE SEQUENCE</scope>
</reference>
<proteinExistence type="predicted"/>
<sequence>MSQPREVSGGRSPLHRRSLSLDASSAEVSRIPIPSSSPRTLLRQGSFKMRPDAPRPPTISEWEENKSNTSQQEKTSPGTNTASKLKRYRSLQGIYPSPSSPAPYNGHRHSLTLDYHTRDDDQDSVSSMTSNASSLCEHAHFARNGTTYSARKMKYIVHCSTQPENESEYLTPTQRANKNMRRLRSMLAEAQVEIMDKENEIMRLTKELVELRLNKATSRDMKDEVEDNKHSCDSHHITSTTLEDNASSISTNGAVSPQLGDLPLSLADSGHFEDLPCSNHHLERELDRVRKMHDEMREKYQDKVESLLKKITETNDRFYELKPQYDSAALRVKELEKENADLKKKLQEQEDLHQSMIHLYSKEKAGPLPTSPVVQKNTQGNQTDHVNLPPSPSPTAIASPPLPPPKSIADENAPKILQELEITRRELEEIKDSNYLEENPTLLSAREAVSLWILGSRKKRYDLLKDTKPPNDAEMTLQFLKSAIYYFLTDPVNAQGHLTAILSILRYNDTQKENIMKTQAHAWKYSYY</sequence>
<protein>
    <recommendedName>
        <fullName evidence="3">GRIP domain-containing protein</fullName>
    </recommendedName>
</protein>
<dbReference type="InterPro" id="IPR000237">
    <property type="entry name" value="GRIP_dom"/>
</dbReference>
<dbReference type="Gene3D" id="1.20.5.1160">
    <property type="entry name" value="Vasodilator-stimulated phosphoprotein"/>
    <property type="match status" value="1"/>
</dbReference>
<feature type="region of interest" description="Disordered" evidence="2">
    <location>
        <begin position="364"/>
        <end position="384"/>
    </location>
</feature>
<dbReference type="PROSITE" id="PS50913">
    <property type="entry name" value="GRIP"/>
    <property type="match status" value="1"/>
</dbReference>
<organism evidence="4">
    <name type="scientific">Cacopsylla melanoneura</name>
    <dbReference type="NCBI Taxonomy" id="428564"/>
    <lineage>
        <taxon>Eukaryota</taxon>
        <taxon>Metazoa</taxon>
        <taxon>Ecdysozoa</taxon>
        <taxon>Arthropoda</taxon>
        <taxon>Hexapoda</taxon>
        <taxon>Insecta</taxon>
        <taxon>Pterygota</taxon>
        <taxon>Neoptera</taxon>
        <taxon>Paraneoptera</taxon>
        <taxon>Hemiptera</taxon>
        <taxon>Sternorrhyncha</taxon>
        <taxon>Psylloidea</taxon>
        <taxon>Psyllidae</taxon>
        <taxon>Psyllinae</taxon>
        <taxon>Cacopsylla</taxon>
    </lineage>
</organism>
<dbReference type="AlphaFoldDB" id="A0A8D8V9E3"/>
<feature type="compositionally biased region" description="Polar residues" evidence="2">
    <location>
        <begin position="372"/>
        <end position="384"/>
    </location>
</feature>
<evidence type="ECO:0000256" key="1">
    <source>
        <dbReference type="SAM" id="Coils"/>
    </source>
</evidence>
<name>A0A8D8V9E3_9HEMI</name>
<feature type="coiled-coil region" evidence="1">
    <location>
        <begin position="173"/>
        <end position="214"/>
    </location>
</feature>
<keyword evidence="1" id="KW-0175">Coiled coil</keyword>
<feature type="coiled-coil region" evidence="1">
    <location>
        <begin position="279"/>
        <end position="355"/>
    </location>
</feature>
<feature type="region of interest" description="Disordered" evidence="2">
    <location>
        <begin position="1"/>
        <end position="84"/>
    </location>
</feature>
<feature type="compositionally biased region" description="Polar residues" evidence="2">
    <location>
        <begin position="67"/>
        <end position="83"/>
    </location>
</feature>
<feature type="compositionally biased region" description="Low complexity" evidence="2">
    <location>
        <begin position="29"/>
        <end position="39"/>
    </location>
</feature>
<accession>A0A8D8V9E3</accession>
<feature type="domain" description="GRIP" evidence="3">
    <location>
        <begin position="470"/>
        <end position="518"/>
    </location>
</feature>
<dbReference type="EMBL" id="HBUF01362198">
    <property type="protein sequence ID" value="CAG6721446.1"/>
    <property type="molecule type" value="Transcribed_RNA"/>
</dbReference>
<evidence type="ECO:0000256" key="2">
    <source>
        <dbReference type="SAM" id="MobiDB-lite"/>
    </source>
</evidence>
<evidence type="ECO:0000259" key="3">
    <source>
        <dbReference type="PROSITE" id="PS50913"/>
    </source>
</evidence>
<evidence type="ECO:0000313" key="4">
    <source>
        <dbReference type="EMBL" id="CAG6721446.1"/>
    </source>
</evidence>